<name>A0A4V6NGL8_HYDET</name>
<evidence type="ECO:0000313" key="2">
    <source>
        <dbReference type="Proteomes" id="UP000295008"/>
    </source>
</evidence>
<gene>
    <name evidence="1" type="ORF">EDC14_10505</name>
</gene>
<comment type="caution">
    <text evidence="1">The sequence shown here is derived from an EMBL/GenBank/DDBJ whole genome shotgun (WGS) entry which is preliminary data.</text>
</comment>
<accession>A0A4V6NGL8</accession>
<keyword evidence="2" id="KW-1185">Reference proteome</keyword>
<sequence>MQLGTAKLAITPQTPVRLCGYATRTATFEQVKEDLFLRIQLHRHERETLLFIYADLLWWGSDFVAEARQKISGAYDIAPERIFFVASHNHSGPPTCNLFTPSLETYDHTYARFLQERVLEGVALAAKDMEQVEARRHDGSAALNVFRRVMEDGKIQMRPNYQVSTDRTLTIAAFRRPDGSLKAAMVHYPCHANLSNENAVQPDYPGVALRLLDEAFPGSVSIFLQGCTADLRPNSVLGQSFVPADYKKVLVFAGDFFQACSNLLARKADAIIPHLCAKRQLVELPLEGVLPLPELEQRARTREGVELEWARAVLAKNNRPSEQLELSWIDYGDRLRFYTFNAEVSQYYAAFARSADPHAVCIAYTNGMIGYLSTAEQIEQGGYEPVESALYFALAGTYKPEIEQIIHGAMRIAAAE</sequence>
<dbReference type="Proteomes" id="UP000295008">
    <property type="component" value="Unassembled WGS sequence"/>
</dbReference>
<reference evidence="1 2" key="1">
    <citation type="submission" date="2019-03" db="EMBL/GenBank/DDBJ databases">
        <title>Genomic Encyclopedia of Type Strains, Phase IV (KMG-IV): sequencing the most valuable type-strain genomes for metagenomic binning, comparative biology and taxonomic classification.</title>
        <authorList>
            <person name="Goeker M."/>
        </authorList>
    </citation>
    <scope>NUCLEOTIDE SEQUENCE [LARGE SCALE GENOMIC DNA]</scope>
    <source>
        <strain evidence="1 2">LX-B</strain>
    </source>
</reference>
<organism evidence="1 2">
    <name type="scientific">Hydrogenispora ethanolica</name>
    <dbReference type="NCBI Taxonomy" id="1082276"/>
    <lineage>
        <taxon>Bacteria</taxon>
        <taxon>Bacillati</taxon>
        <taxon>Bacillota</taxon>
        <taxon>Hydrogenispora</taxon>
    </lineage>
</organism>
<dbReference type="AlphaFoldDB" id="A0A4V6NGL8"/>
<dbReference type="OrthoDB" id="622550at2"/>
<evidence type="ECO:0000313" key="1">
    <source>
        <dbReference type="EMBL" id="TCL56452.1"/>
    </source>
</evidence>
<evidence type="ECO:0008006" key="3">
    <source>
        <dbReference type="Google" id="ProtNLM"/>
    </source>
</evidence>
<proteinExistence type="predicted"/>
<protein>
    <recommendedName>
        <fullName evidence="3">Neutral/alkaline ceramidase-like enzyme</fullName>
    </recommendedName>
</protein>
<dbReference type="EMBL" id="SLUN01000050">
    <property type="protein sequence ID" value="TCL56452.1"/>
    <property type="molecule type" value="Genomic_DNA"/>
</dbReference>
<dbReference type="RefSeq" id="WP_132017377.1">
    <property type="nucleotide sequence ID" value="NZ_SLUN01000050.1"/>
</dbReference>